<protein>
    <recommendedName>
        <fullName evidence="8">Myb/SANT-like domain-containing protein</fullName>
    </recommendedName>
</protein>
<dbReference type="PANTHER" id="PTHR46929">
    <property type="entry name" value="EXPRESSED PROTEIN"/>
    <property type="match status" value="1"/>
</dbReference>
<evidence type="ECO:0000259" key="5">
    <source>
        <dbReference type="Pfam" id="PF26138"/>
    </source>
</evidence>
<dbReference type="Pfam" id="PF12776">
    <property type="entry name" value="Myb_DNA-bind_3"/>
    <property type="match status" value="1"/>
</dbReference>
<evidence type="ECO:0000259" key="4">
    <source>
        <dbReference type="Pfam" id="PF13359"/>
    </source>
</evidence>
<dbReference type="Pfam" id="PF13359">
    <property type="entry name" value="DDE_Tnp_4"/>
    <property type="match status" value="1"/>
</dbReference>
<dbReference type="Pfam" id="PF26138">
    <property type="entry name" value="DUF8040"/>
    <property type="match status" value="1"/>
</dbReference>
<keyword evidence="2" id="KW-0479">Metal-binding</keyword>
<evidence type="ECO:0000256" key="2">
    <source>
        <dbReference type="ARBA" id="ARBA00022723"/>
    </source>
</evidence>
<feature type="domain" description="DDE Tnp4" evidence="4">
    <location>
        <begin position="215"/>
        <end position="376"/>
    </location>
</feature>
<organism evidence="6 7">
    <name type="scientific">Lactuca sativa</name>
    <name type="common">Garden lettuce</name>
    <dbReference type="NCBI Taxonomy" id="4236"/>
    <lineage>
        <taxon>Eukaryota</taxon>
        <taxon>Viridiplantae</taxon>
        <taxon>Streptophyta</taxon>
        <taxon>Embryophyta</taxon>
        <taxon>Tracheophyta</taxon>
        <taxon>Spermatophyta</taxon>
        <taxon>Magnoliopsida</taxon>
        <taxon>eudicotyledons</taxon>
        <taxon>Gunneridae</taxon>
        <taxon>Pentapetalae</taxon>
        <taxon>asterids</taxon>
        <taxon>campanulids</taxon>
        <taxon>Asterales</taxon>
        <taxon>Asteraceae</taxon>
        <taxon>Cichorioideae</taxon>
        <taxon>Cichorieae</taxon>
        <taxon>Lactucinae</taxon>
        <taxon>Lactuca</taxon>
    </lineage>
</organism>
<dbReference type="InterPro" id="IPR058353">
    <property type="entry name" value="DUF8040"/>
</dbReference>
<evidence type="ECO:0000313" key="6">
    <source>
        <dbReference type="EMBL" id="KAJ0188272.1"/>
    </source>
</evidence>
<dbReference type="Proteomes" id="UP000235145">
    <property type="component" value="Unassembled WGS sequence"/>
</dbReference>
<dbReference type="InterPro" id="IPR027806">
    <property type="entry name" value="HARBI1_dom"/>
</dbReference>
<dbReference type="PANTHER" id="PTHR46929:SF4">
    <property type="entry name" value="MYB_SANT-LIKE DOMAIN-CONTAINING PROTEIN"/>
    <property type="match status" value="1"/>
</dbReference>
<dbReference type="GO" id="GO:0046872">
    <property type="term" value="F:metal ion binding"/>
    <property type="evidence" value="ECO:0007669"/>
    <property type="project" value="UniProtKB-KW"/>
</dbReference>
<dbReference type="InterPro" id="IPR024752">
    <property type="entry name" value="Myb/SANT-like_dom"/>
</dbReference>
<comment type="cofactor">
    <cofactor evidence="1">
        <name>a divalent metal cation</name>
        <dbReference type="ChEBI" id="CHEBI:60240"/>
    </cofactor>
</comment>
<accession>A0A9R1UIX0</accession>
<evidence type="ECO:0000259" key="3">
    <source>
        <dbReference type="Pfam" id="PF12776"/>
    </source>
</evidence>
<evidence type="ECO:0000256" key="1">
    <source>
        <dbReference type="ARBA" id="ARBA00001968"/>
    </source>
</evidence>
<name>A0A9R1UIX0_LACSA</name>
<reference evidence="6 7" key="1">
    <citation type="journal article" date="2017" name="Nat. Commun.">
        <title>Genome assembly with in vitro proximity ligation data and whole-genome triplication in lettuce.</title>
        <authorList>
            <person name="Reyes-Chin-Wo S."/>
            <person name="Wang Z."/>
            <person name="Yang X."/>
            <person name="Kozik A."/>
            <person name="Arikit S."/>
            <person name="Song C."/>
            <person name="Xia L."/>
            <person name="Froenicke L."/>
            <person name="Lavelle D.O."/>
            <person name="Truco M.J."/>
            <person name="Xia R."/>
            <person name="Zhu S."/>
            <person name="Xu C."/>
            <person name="Xu H."/>
            <person name="Xu X."/>
            <person name="Cox K."/>
            <person name="Korf I."/>
            <person name="Meyers B.C."/>
            <person name="Michelmore R.W."/>
        </authorList>
    </citation>
    <scope>NUCLEOTIDE SEQUENCE [LARGE SCALE GENOMIC DNA]</scope>
    <source>
        <strain evidence="7">cv. Salinas</strain>
        <tissue evidence="6">Seedlings</tissue>
    </source>
</reference>
<sequence length="740" mass="85908">MAMKIVSSSSSLRGWERIELIYFFEEKRISSYIVLMDTPILNPAHALRARQLQVVNLICLLFTFITQRNMANKKRVRLPTRKVILERQAVREELLHNLLEGGQCFDLIRMSENAFRRLCEILQTIGGLRRMQRMSVEEHVARFLHIVSNDLRTRFTSWMYRRSRSTTSRCFHRVLRSIIAIEGLYIQQPTGDVVLREIQESTRFYPFFKDCIGAIDGTHVRVHVPNRDAPRYRGRKGYPTINVLAACTFDLKFTIVLTGWEGTASDSRIIKNAFTRNDKLLIPSGKYCLVDGDLPHTNKLMAPYRGVRYHLKEYSMRGPQNSKELFNLRHASLRNTIERAFGVLKRRFPIIRSTTEPFYSCETQSTIFLACCILHNFLLDEDRDINLEDEVMQEILNGPQEQDRRNSTETNEVIMIKQEAGGSEKEQVKWSEIMDYAYIQAMIKQQETGNRVNGSFTPSAYAQMVEELNTNHQMDITKSHLKNRYKTLKKHFSQWYDVFRGISMSGFSWNSSTQLIEVEEEVWDNLIKSKPEVVSLKTKKIAYFDEMLMLFARDRASGAHAETAKERNARLNKNENIQVETIKEVDDMLANNEIHLENEYVDLDDNIQDVIPPPFSQEQSSCAKKCKSKKRKFEDDDEEEDINSKIMKSVDNVAGAIREGNIIFDRAYPREYTGEEIYRELELVGLEPHELPRALNFLATNQAKARTLFSCPLQIRMGILKDMMGAQGRKGELNMWLSCT</sequence>
<feature type="domain" description="Myb/SANT-like" evidence="3">
    <location>
        <begin position="429"/>
        <end position="525"/>
    </location>
</feature>
<evidence type="ECO:0008006" key="8">
    <source>
        <dbReference type="Google" id="ProtNLM"/>
    </source>
</evidence>
<evidence type="ECO:0000313" key="7">
    <source>
        <dbReference type="Proteomes" id="UP000235145"/>
    </source>
</evidence>
<gene>
    <name evidence="6" type="ORF">LSAT_V11C900499600</name>
</gene>
<dbReference type="AlphaFoldDB" id="A0A9R1UIX0"/>
<comment type="caution">
    <text evidence="6">The sequence shown here is derived from an EMBL/GenBank/DDBJ whole genome shotgun (WGS) entry which is preliminary data.</text>
</comment>
<keyword evidence="7" id="KW-1185">Reference proteome</keyword>
<feature type="domain" description="DUF8040" evidence="5">
    <location>
        <begin position="92"/>
        <end position="179"/>
    </location>
</feature>
<proteinExistence type="predicted"/>
<dbReference type="EMBL" id="NBSK02000009">
    <property type="protein sequence ID" value="KAJ0188272.1"/>
    <property type="molecule type" value="Genomic_DNA"/>
</dbReference>